<dbReference type="InterPro" id="IPR052346">
    <property type="entry name" value="O-mannosyl-transferase_TMTC"/>
</dbReference>
<dbReference type="EMBL" id="JEMA01000184">
    <property type="protein sequence ID" value="KYF73558.1"/>
    <property type="molecule type" value="Genomic_DNA"/>
</dbReference>
<feature type="transmembrane region" description="Helical" evidence="3">
    <location>
        <begin position="232"/>
        <end position="253"/>
    </location>
</feature>
<evidence type="ECO:0000313" key="5">
    <source>
        <dbReference type="Proteomes" id="UP000075260"/>
    </source>
</evidence>
<sequence length="581" mass="62052">MLRFPRALWIALALALLLPLPSLFAQLYTDDQMMVLRLEGTMPSPVPGPFHLYTFANGSAEQRAQLFGGGTFPWWTLPELRLSFFRPLSSGLLALDHALAGRDPLLYHVHSMAWYAAAVLAAALLFRRLLPERTAAAAALMFAISPAHWMAAGWPSSRHVAIVGALGFSAIALHLRARERGDRRAAVGALACAAIALLAGEAALGVLAYVFAYELVGRDEPLARRARAFAPWVALALVYAITYKALHFGAYGSGGYLDPIAEASTFLPALPVRLAVFAEAALLGVPSEVSAIDPRAARVLATLGVLALLAFSLLLRRALRRIAPEHARTLRWLLVGAALALLPGAAGIPGDRVLFLPNLGIVAALATVLLHAGRAPDERALAAAPARAGVVLFGLLHVVLAAPVFLFGVLHLTLTSRTALDVLARAEIPRREGMRVLGIGLSDPLVGMYLGSGLQIAFDPPPATVDLLSMAGHDHRVRRVDARTLDITVEGRLLDGAFESVVRARRHPLRAGDVVPLGAWSVRVLADDAGQPTRFAVTFDRDLEDPSLAFLHWKDGGLRALPLPPVGGEVLVRHEPGPMGM</sequence>
<keyword evidence="3" id="KW-1133">Transmembrane helix</keyword>
<feature type="transmembrane region" description="Helical" evidence="3">
    <location>
        <begin position="297"/>
        <end position="318"/>
    </location>
</feature>
<feature type="transmembrane region" description="Helical" evidence="3">
    <location>
        <begin position="354"/>
        <end position="372"/>
    </location>
</feature>
<comment type="caution">
    <text evidence="4">The sequence shown here is derived from an EMBL/GenBank/DDBJ whole genome shotgun (WGS) entry which is preliminary data.</text>
</comment>
<name>A0A150R152_SORCE</name>
<keyword evidence="3" id="KW-0472">Membrane</keyword>
<feature type="transmembrane region" description="Helical" evidence="3">
    <location>
        <begin position="384"/>
        <end position="410"/>
    </location>
</feature>
<dbReference type="RefSeq" id="WP_061605688.1">
    <property type="nucleotide sequence ID" value="NZ_JEMA01000184.1"/>
</dbReference>
<dbReference type="OrthoDB" id="5512260at2"/>
<keyword evidence="3" id="KW-0812">Transmembrane</keyword>
<evidence type="ECO:0008006" key="6">
    <source>
        <dbReference type="Google" id="ProtNLM"/>
    </source>
</evidence>
<gene>
    <name evidence="4" type="ORF">BE15_27105</name>
</gene>
<dbReference type="PANTHER" id="PTHR44227">
    <property type="match status" value="1"/>
</dbReference>
<protein>
    <recommendedName>
        <fullName evidence="6">Glycosyltransferase RgtA/B/C/D-like domain-containing protein</fullName>
    </recommendedName>
</protein>
<accession>A0A150R152</accession>
<evidence type="ECO:0000256" key="1">
    <source>
        <dbReference type="ARBA" id="ARBA00022737"/>
    </source>
</evidence>
<dbReference type="PANTHER" id="PTHR44227:SF3">
    <property type="entry name" value="PROTEIN O-MANNOSYL-TRANSFERASE TMTC4"/>
    <property type="match status" value="1"/>
</dbReference>
<feature type="transmembrane region" description="Helical" evidence="3">
    <location>
        <begin position="105"/>
        <end position="126"/>
    </location>
</feature>
<proteinExistence type="predicted"/>
<feature type="transmembrane region" description="Helical" evidence="3">
    <location>
        <begin position="157"/>
        <end position="175"/>
    </location>
</feature>
<dbReference type="Proteomes" id="UP000075260">
    <property type="component" value="Unassembled WGS sequence"/>
</dbReference>
<dbReference type="AlphaFoldDB" id="A0A150R152"/>
<reference evidence="4 5" key="1">
    <citation type="submission" date="2014-02" db="EMBL/GenBank/DDBJ databases">
        <title>The small core and large imbalanced accessory genome model reveals a collaborative survival strategy of Sorangium cellulosum strains in nature.</title>
        <authorList>
            <person name="Han K."/>
            <person name="Peng R."/>
            <person name="Blom J."/>
            <person name="Li Y.-Z."/>
        </authorList>
    </citation>
    <scope>NUCLEOTIDE SEQUENCE [LARGE SCALE GENOMIC DNA]</scope>
    <source>
        <strain evidence="4 5">So0008-312</strain>
    </source>
</reference>
<feature type="transmembrane region" description="Helical" evidence="3">
    <location>
        <begin position="187"/>
        <end position="212"/>
    </location>
</feature>
<evidence type="ECO:0000256" key="3">
    <source>
        <dbReference type="SAM" id="Phobius"/>
    </source>
</evidence>
<organism evidence="4 5">
    <name type="scientific">Sorangium cellulosum</name>
    <name type="common">Polyangium cellulosum</name>
    <dbReference type="NCBI Taxonomy" id="56"/>
    <lineage>
        <taxon>Bacteria</taxon>
        <taxon>Pseudomonadati</taxon>
        <taxon>Myxococcota</taxon>
        <taxon>Polyangia</taxon>
        <taxon>Polyangiales</taxon>
        <taxon>Polyangiaceae</taxon>
        <taxon>Sorangium</taxon>
    </lineage>
</organism>
<keyword evidence="1" id="KW-0677">Repeat</keyword>
<evidence type="ECO:0000256" key="2">
    <source>
        <dbReference type="ARBA" id="ARBA00022803"/>
    </source>
</evidence>
<feature type="transmembrane region" description="Helical" evidence="3">
    <location>
        <begin position="330"/>
        <end position="348"/>
    </location>
</feature>
<keyword evidence="2" id="KW-0802">TPR repeat</keyword>
<evidence type="ECO:0000313" key="4">
    <source>
        <dbReference type="EMBL" id="KYF73558.1"/>
    </source>
</evidence>